<protein>
    <submittedName>
        <fullName evidence="1">Uncharacterized protein</fullName>
    </submittedName>
</protein>
<dbReference type="EMBL" id="CM047592">
    <property type="protein sequence ID" value="KAI9917355.1"/>
    <property type="molecule type" value="Genomic_DNA"/>
</dbReference>
<sequence length="246" mass="28311">MNGSKNNGHDGLGTCNLRVALQGSGSNNNNVDEFSTLIIGSGGKPFTSSRGTDKWVVYFGYGAVVLFNYEQVLVNTLINTPHDSVAKFLRCVTMKNKWCWFRETILREFEKLNFDVKKKGSRCALFGRENEQTKMLFKIVASNNSPMIDLESKLRVIDRMKSGDPAWIQARHHGMCKSLLEEFKLNERLLNLNFKLEFIQHNTKFFLEVLDSRKGERIEWYIVILISEELGIGVYELLMELAWIEK</sequence>
<evidence type="ECO:0000313" key="1">
    <source>
        <dbReference type="EMBL" id="KAI9917355.1"/>
    </source>
</evidence>
<proteinExistence type="predicted"/>
<name>A0ACC0WFC1_9STRA</name>
<accession>A0ACC0WFC1</accession>
<reference evidence="1 2" key="1">
    <citation type="journal article" date="2022" name="bioRxiv">
        <title>The genome of the oomycete Peronosclerospora sorghi, a cosmopolitan pathogen of maize and sorghum, is inflated with dispersed pseudogenes.</title>
        <authorList>
            <person name="Fletcher K."/>
            <person name="Martin F."/>
            <person name="Isakeit T."/>
            <person name="Cavanaugh K."/>
            <person name="Magill C."/>
            <person name="Michelmore R."/>
        </authorList>
    </citation>
    <scope>NUCLEOTIDE SEQUENCE [LARGE SCALE GENOMIC DNA]</scope>
    <source>
        <strain evidence="1">P6</strain>
    </source>
</reference>
<evidence type="ECO:0000313" key="2">
    <source>
        <dbReference type="Proteomes" id="UP001163321"/>
    </source>
</evidence>
<dbReference type="Proteomes" id="UP001163321">
    <property type="component" value="Chromosome 13"/>
</dbReference>
<gene>
    <name evidence="1" type="ORF">PsorP6_012924</name>
</gene>
<keyword evidence="2" id="KW-1185">Reference proteome</keyword>
<organism evidence="1 2">
    <name type="scientific">Peronosclerospora sorghi</name>
    <dbReference type="NCBI Taxonomy" id="230839"/>
    <lineage>
        <taxon>Eukaryota</taxon>
        <taxon>Sar</taxon>
        <taxon>Stramenopiles</taxon>
        <taxon>Oomycota</taxon>
        <taxon>Peronosporomycetes</taxon>
        <taxon>Peronosporales</taxon>
        <taxon>Peronosporaceae</taxon>
        <taxon>Peronosclerospora</taxon>
    </lineage>
</organism>
<comment type="caution">
    <text evidence="1">The sequence shown here is derived from an EMBL/GenBank/DDBJ whole genome shotgun (WGS) entry which is preliminary data.</text>
</comment>